<dbReference type="RefSeq" id="WP_068425516.1">
    <property type="nucleotide sequence ID" value="NZ_LVHI01000012.1"/>
</dbReference>
<dbReference type="Proteomes" id="UP000077519">
    <property type="component" value="Unassembled WGS sequence"/>
</dbReference>
<comment type="caution">
    <text evidence="3">The sequence shown here is derived from an EMBL/GenBank/DDBJ whole genome shotgun (WGS) entry which is preliminary data.</text>
</comment>
<reference evidence="3 4" key="1">
    <citation type="submission" date="2016-03" db="EMBL/GenBank/DDBJ databases">
        <title>Genome sequence of Rhodococcus kyotonensis KB10.</title>
        <authorList>
            <person name="Jeong H."/>
            <person name="Hong C.E."/>
            <person name="Jo S.H."/>
            <person name="Park J.M."/>
        </authorList>
    </citation>
    <scope>NUCLEOTIDE SEQUENCE [LARGE SCALE GENOMIC DNA]</scope>
    <source>
        <strain evidence="3 4">KB10</strain>
    </source>
</reference>
<evidence type="ECO:0000259" key="2">
    <source>
        <dbReference type="Pfam" id="PF02698"/>
    </source>
</evidence>
<name>A0A177YH36_9NOCA</name>
<evidence type="ECO:0000256" key="1">
    <source>
        <dbReference type="SAM" id="SignalP"/>
    </source>
</evidence>
<evidence type="ECO:0000313" key="4">
    <source>
        <dbReference type="Proteomes" id="UP000077519"/>
    </source>
</evidence>
<organism evidence="3 4">
    <name type="scientific">Rhodococcoides kyotonense</name>
    <dbReference type="NCBI Taxonomy" id="398843"/>
    <lineage>
        <taxon>Bacteria</taxon>
        <taxon>Bacillati</taxon>
        <taxon>Actinomycetota</taxon>
        <taxon>Actinomycetes</taxon>
        <taxon>Mycobacteriales</taxon>
        <taxon>Nocardiaceae</taxon>
        <taxon>Rhodococcoides</taxon>
    </lineage>
</organism>
<keyword evidence="4" id="KW-1185">Reference proteome</keyword>
<evidence type="ECO:0000313" key="3">
    <source>
        <dbReference type="EMBL" id="OAK54751.1"/>
    </source>
</evidence>
<proteinExistence type="predicted"/>
<dbReference type="AlphaFoldDB" id="A0A177YH36"/>
<gene>
    <name evidence="3" type="ORF">A3K89_05305</name>
</gene>
<feature type="signal peptide" evidence="1">
    <location>
        <begin position="1"/>
        <end position="21"/>
    </location>
</feature>
<dbReference type="EMBL" id="LVHI01000012">
    <property type="protein sequence ID" value="OAK54751.1"/>
    <property type="molecule type" value="Genomic_DNA"/>
</dbReference>
<protein>
    <recommendedName>
        <fullName evidence="2">DUF218 domain-containing protein</fullName>
    </recommendedName>
</protein>
<accession>A0A177YH36</accession>
<feature type="chain" id="PRO_5038966189" description="DUF218 domain-containing protein" evidence="1">
    <location>
        <begin position="22"/>
        <end position="178"/>
    </location>
</feature>
<dbReference type="CDD" id="cd06259">
    <property type="entry name" value="YdcF-like"/>
    <property type="match status" value="1"/>
</dbReference>
<feature type="domain" description="DUF218" evidence="2">
    <location>
        <begin position="39"/>
        <end position="155"/>
    </location>
</feature>
<dbReference type="Pfam" id="PF02698">
    <property type="entry name" value="DUF218"/>
    <property type="match status" value="1"/>
</dbReference>
<sequence length="178" mass="19568">MKATRRVVVVSAAVAVAIASAVGYPVYVDPVADRPAHADAIVVLGGSEDNRDELGLELAEDGYAPELVYSNPYGSVDRLTEICRDGRSDVTVECFVPEPGTTRGEAREIRDRAGREGWKSVVVVTSTPHLSRARYIIGKCWDGDVTYVPSTTDRYVFEWAWEYVYQTAGYARAVLEDC</sequence>
<dbReference type="InterPro" id="IPR003848">
    <property type="entry name" value="DUF218"/>
</dbReference>
<keyword evidence="1" id="KW-0732">Signal</keyword>